<comment type="caution">
    <text evidence="1">The sequence shown here is derived from an EMBL/GenBank/DDBJ whole genome shotgun (WGS) entry which is preliminary data.</text>
</comment>
<name>A0ABV7ZDX2_9DEIO</name>
<gene>
    <name evidence="1" type="ORF">ACFOSB_20325</name>
</gene>
<protein>
    <submittedName>
        <fullName evidence="1">Uncharacterized protein</fullName>
    </submittedName>
</protein>
<dbReference type="RefSeq" id="WP_322471923.1">
    <property type="nucleotide sequence ID" value="NZ_JBHRZG010000024.1"/>
</dbReference>
<accession>A0ABV7ZDX2</accession>
<dbReference type="EMBL" id="JBHRZG010000024">
    <property type="protein sequence ID" value="MFC3835214.1"/>
    <property type="molecule type" value="Genomic_DNA"/>
</dbReference>
<evidence type="ECO:0000313" key="1">
    <source>
        <dbReference type="EMBL" id="MFC3835214.1"/>
    </source>
</evidence>
<dbReference type="Proteomes" id="UP001595803">
    <property type="component" value="Unassembled WGS sequence"/>
</dbReference>
<evidence type="ECO:0000313" key="2">
    <source>
        <dbReference type="Proteomes" id="UP001595803"/>
    </source>
</evidence>
<keyword evidence="2" id="KW-1185">Reference proteome</keyword>
<reference evidence="2" key="1">
    <citation type="journal article" date="2019" name="Int. J. Syst. Evol. Microbiol.">
        <title>The Global Catalogue of Microorganisms (GCM) 10K type strain sequencing project: providing services to taxonomists for standard genome sequencing and annotation.</title>
        <authorList>
            <consortium name="The Broad Institute Genomics Platform"/>
            <consortium name="The Broad Institute Genome Sequencing Center for Infectious Disease"/>
            <person name="Wu L."/>
            <person name="Ma J."/>
        </authorList>
    </citation>
    <scope>NUCLEOTIDE SEQUENCE [LARGE SCALE GENOMIC DNA]</scope>
    <source>
        <strain evidence="2">CCTCC AB 2017081</strain>
    </source>
</reference>
<sequence>MNDDVPQEVIDHLSKFSGAQAPEIKAAQDCLIGIGYHSFDLAIYVTNLTEGKRFGGSKFPVLFDCLIGISTREEIKCIEDKLGIALFPLGTALDLEIYVGSDSAVYLIDVEVEMYFKLKKGIYGIIDLINGQIAPKIKLKAIL</sequence>
<organism evidence="1 2">
    <name type="scientific">Deinococcus rufus</name>
    <dbReference type="NCBI Taxonomy" id="2136097"/>
    <lineage>
        <taxon>Bacteria</taxon>
        <taxon>Thermotogati</taxon>
        <taxon>Deinococcota</taxon>
        <taxon>Deinococci</taxon>
        <taxon>Deinococcales</taxon>
        <taxon>Deinococcaceae</taxon>
        <taxon>Deinococcus</taxon>
    </lineage>
</organism>
<proteinExistence type="predicted"/>